<dbReference type="EMBL" id="SMKX01000001">
    <property type="protein sequence ID" value="TDD63435.1"/>
    <property type="molecule type" value="Genomic_DNA"/>
</dbReference>
<gene>
    <name evidence="4" type="ORF">E1263_00335</name>
</gene>
<accession>A0A4R4ZWY2</accession>
<feature type="region of interest" description="Disordered" evidence="2">
    <location>
        <begin position="1"/>
        <end position="27"/>
    </location>
</feature>
<protein>
    <submittedName>
        <fullName evidence="4">Aldo/keto reductase</fullName>
    </submittedName>
</protein>
<keyword evidence="5" id="KW-1185">Reference proteome</keyword>
<organism evidence="4 5">
    <name type="scientific">Kribbella antibiotica</name>
    <dbReference type="NCBI Taxonomy" id="190195"/>
    <lineage>
        <taxon>Bacteria</taxon>
        <taxon>Bacillati</taxon>
        <taxon>Actinomycetota</taxon>
        <taxon>Actinomycetes</taxon>
        <taxon>Propionibacteriales</taxon>
        <taxon>Kribbellaceae</taxon>
        <taxon>Kribbella</taxon>
    </lineage>
</organism>
<proteinExistence type="predicted"/>
<dbReference type="InterPro" id="IPR023210">
    <property type="entry name" value="NADP_OxRdtase_dom"/>
</dbReference>
<dbReference type="RefSeq" id="WP_132164033.1">
    <property type="nucleotide sequence ID" value="NZ_SMKX01000001.1"/>
</dbReference>
<dbReference type="Proteomes" id="UP000295124">
    <property type="component" value="Unassembled WGS sequence"/>
</dbReference>
<keyword evidence="1" id="KW-0560">Oxidoreductase</keyword>
<comment type="caution">
    <text evidence="4">The sequence shown here is derived from an EMBL/GenBank/DDBJ whole genome shotgun (WGS) entry which is preliminary data.</text>
</comment>
<name>A0A4R4ZWY2_9ACTN</name>
<dbReference type="GO" id="GO:0005829">
    <property type="term" value="C:cytosol"/>
    <property type="evidence" value="ECO:0007669"/>
    <property type="project" value="TreeGrafter"/>
</dbReference>
<evidence type="ECO:0000313" key="4">
    <source>
        <dbReference type="EMBL" id="TDD63435.1"/>
    </source>
</evidence>
<dbReference type="SUPFAM" id="SSF51430">
    <property type="entry name" value="NAD(P)-linked oxidoreductase"/>
    <property type="match status" value="1"/>
</dbReference>
<dbReference type="OrthoDB" id="3664926at2"/>
<feature type="domain" description="NADP-dependent oxidoreductase" evidence="3">
    <location>
        <begin position="19"/>
        <end position="94"/>
    </location>
</feature>
<dbReference type="PANTHER" id="PTHR43364:SF4">
    <property type="entry name" value="NAD(P)-LINKED OXIDOREDUCTASE SUPERFAMILY PROTEIN"/>
    <property type="match status" value="1"/>
</dbReference>
<dbReference type="Pfam" id="PF00248">
    <property type="entry name" value="Aldo_ket_red"/>
    <property type="match status" value="1"/>
</dbReference>
<evidence type="ECO:0000256" key="2">
    <source>
        <dbReference type="SAM" id="MobiDB-lite"/>
    </source>
</evidence>
<sequence>MQDQRNPWGAQTARSSNDEVARTFDSPADEPVVDAVQAIAEARAVPMAQVAIAWLLTKPAVAAPVVGATKPHHLAQAVTALDLGLTDQEIQTLETPYVPQEPYWY</sequence>
<evidence type="ECO:0000259" key="3">
    <source>
        <dbReference type="Pfam" id="PF00248"/>
    </source>
</evidence>
<evidence type="ECO:0000313" key="5">
    <source>
        <dbReference type="Proteomes" id="UP000295124"/>
    </source>
</evidence>
<dbReference type="PANTHER" id="PTHR43364">
    <property type="entry name" value="NADH-SPECIFIC METHYLGLYOXAL REDUCTASE-RELATED"/>
    <property type="match status" value="1"/>
</dbReference>
<dbReference type="AlphaFoldDB" id="A0A4R4ZWY2"/>
<dbReference type="GO" id="GO:0016491">
    <property type="term" value="F:oxidoreductase activity"/>
    <property type="evidence" value="ECO:0007669"/>
    <property type="project" value="UniProtKB-KW"/>
</dbReference>
<dbReference type="Gene3D" id="3.20.20.100">
    <property type="entry name" value="NADP-dependent oxidoreductase domain"/>
    <property type="match status" value="1"/>
</dbReference>
<reference evidence="4 5" key="1">
    <citation type="submission" date="2019-03" db="EMBL/GenBank/DDBJ databases">
        <title>Draft genome sequences of novel Actinobacteria.</title>
        <authorList>
            <person name="Sahin N."/>
            <person name="Ay H."/>
            <person name="Saygin H."/>
        </authorList>
    </citation>
    <scope>NUCLEOTIDE SEQUENCE [LARGE SCALE GENOMIC DNA]</scope>
    <source>
        <strain evidence="4 5">JCM 13523</strain>
    </source>
</reference>
<dbReference type="InterPro" id="IPR050523">
    <property type="entry name" value="AKR_Detox_Biosynth"/>
</dbReference>
<dbReference type="InterPro" id="IPR036812">
    <property type="entry name" value="NAD(P)_OxRdtase_dom_sf"/>
</dbReference>
<evidence type="ECO:0000256" key="1">
    <source>
        <dbReference type="ARBA" id="ARBA00023002"/>
    </source>
</evidence>